<reference evidence="1" key="1">
    <citation type="journal article" date="2022" name="Arch. Microbiol.">
        <title>Microbulbifer okhotskensis sp. nov., isolated from a deep bottom sediment of the Okhotsk Sea.</title>
        <authorList>
            <person name="Romanenko L."/>
            <person name="Kurilenko V."/>
            <person name="Otstavnykh N."/>
            <person name="Velansky P."/>
            <person name="Isaeva M."/>
            <person name="Mikhailov V."/>
        </authorList>
    </citation>
    <scope>NUCLEOTIDE SEQUENCE</scope>
    <source>
        <strain evidence="1">OS29</strain>
    </source>
</reference>
<keyword evidence="2" id="KW-1185">Reference proteome</keyword>
<gene>
    <name evidence="1" type="ORF">MO867_16365</name>
</gene>
<dbReference type="EMBL" id="JALBWM010000090">
    <property type="protein sequence ID" value="MCO1335910.1"/>
    <property type="molecule type" value="Genomic_DNA"/>
</dbReference>
<name>A0A9X2J7L4_9GAMM</name>
<evidence type="ECO:0000313" key="2">
    <source>
        <dbReference type="Proteomes" id="UP001139028"/>
    </source>
</evidence>
<evidence type="ECO:0000313" key="1">
    <source>
        <dbReference type="EMBL" id="MCO1335910.1"/>
    </source>
</evidence>
<sequence length="144" mass="16494">MLSVKVKSEIFGITKPEAKIPEINLRLISEKITLKEVIERSVKEQIKAMQKISLTNTQIYDHLTHQYLDDEKIQQLASTGKISIHKSSVNIDLEMETQRAVRAFTKNRFKVFIDGRELSNLNETHPLYDGCNVTFIRLIPLIGG</sequence>
<proteinExistence type="predicted"/>
<accession>A0A9X2J7L4</accession>
<organism evidence="1 2">
    <name type="scientific">Microbulbifer okhotskensis</name>
    <dbReference type="NCBI Taxonomy" id="2926617"/>
    <lineage>
        <taxon>Bacteria</taxon>
        <taxon>Pseudomonadati</taxon>
        <taxon>Pseudomonadota</taxon>
        <taxon>Gammaproteobacteria</taxon>
        <taxon>Cellvibrionales</taxon>
        <taxon>Microbulbiferaceae</taxon>
        <taxon>Microbulbifer</taxon>
    </lineage>
</organism>
<dbReference type="RefSeq" id="WP_252471070.1">
    <property type="nucleotide sequence ID" value="NZ_JALBWM010000090.1"/>
</dbReference>
<comment type="caution">
    <text evidence="1">The sequence shown here is derived from an EMBL/GenBank/DDBJ whole genome shotgun (WGS) entry which is preliminary data.</text>
</comment>
<dbReference type="Proteomes" id="UP001139028">
    <property type="component" value="Unassembled WGS sequence"/>
</dbReference>
<protein>
    <submittedName>
        <fullName evidence="1">Uncharacterized protein</fullName>
    </submittedName>
</protein>
<dbReference type="AlphaFoldDB" id="A0A9X2J7L4"/>